<dbReference type="VEuPathDB" id="FungiDB:jhhlp_004762"/>
<keyword evidence="2" id="KW-1133">Transmembrane helix</keyword>
<organism evidence="3 4">
    <name type="scientific">Lomentospora prolificans</name>
    <dbReference type="NCBI Taxonomy" id="41688"/>
    <lineage>
        <taxon>Eukaryota</taxon>
        <taxon>Fungi</taxon>
        <taxon>Dikarya</taxon>
        <taxon>Ascomycota</taxon>
        <taxon>Pezizomycotina</taxon>
        <taxon>Sordariomycetes</taxon>
        <taxon>Hypocreomycetidae</taxon>
        <taxon>Microascales</taxon>
        <taxon>Microascaceae</taxon>
        <taxon>Lomentospora</taxon>
    </lineage>
</organism>
<evidence type="ECO:0000313" key="3">
    <source>
        <dbReference type="EMBL" id="PKS08709.1"/>
    </source>
</evidence>
<evidence type="ECO:0000256" key="1">
    <source>
        <dbReference type="SAM" id="MobiDB-lite"/>
    </source>
</evidence>
<evidence type="ECO:0000313" key="4">
    <source>
        <dbReference type="Proteomes" id="UP000233524"/>
    </source>
</evidence>
<reference evidence="3 4" key="1">
    <citation type="journal article" date="2017" name="G3 (Bethesda)">
        <title>First Draft Genome Sequence of the Pathogenic Fungus Lomentospora prolificans (Formerly Scedosporium prolificans).</title>
        <authorList>
            <person name="Luo R."/>
            <person name="Zimin A."/>
            <person name="Workman R."/>
            <person name="Fan Y."/>
            <person name="Pertea G."/>
            <person name="Grossman N."/>
            <person name="Wear M.P."/>
            <person name="Jia B."/>
            <person name="Miller H."/>
            <person name="Casadevall A."/>
            <person name="Timp W."/>
            <person name="Zhang S.X."/>
            <person name="Salzberg S.L."/>
        </authorList>
    </citation>
    <scope>NUCLEOTIDE SEQUENCE [LARGE SCALE GENOMIC DNA]</scope>
    <source>
        <strain evidence="3 4">JHH-5317</strain>
    </source>
</reference>
<proteinExistence type="predicted"/>
<dbReference type="AlphaFoldDB" id="A0A2N3N8D0"/>
<keyword evidence="4" id="KW-1185">Reference proteome</keyword>
<feature type="compositionally biased region" description="Acidic residues" evidence="1">
    <location>
        <begin position="72"/>
        <end position="134"/>
    </location>
</feature>
<feature type="compositionally biased region" description="Acidic residues" evidence="1">
    <location>
        <begin position="47"/>
        <end position="63"/>
    </location>
</feature>
<keyword evidence="2" id="KW-0812">Transmembrane</keyword>
<dbReference type="OrthoDB" id="10640853at2759"/>
<keyword evidence="2" id="KW-0472">Membrane</keyword>
<evidence type="ECO:0000256" key="2">
    <source>
        <dbReference type="SAM" id="Phobius"/>
    </source>
</evidence>
<dbReference type="EMBL" id="NLAX01000094">
    <property type="protein sequence ID" value="PKS08709.1"/>
    <property type="molecule type" value="Genomic_DNA"/>
</dbReference>
<protein>
    <submittedName>
        <fullName evidence="3">Uncharacterized protein</fullName>
    </submittedName>
</protein>
<dbReference type="InParanoid" id="A0A2N3N8D0"/>
<feature type="transmembrane region" description="Helical" evidence="2">
    <location>
        <begin position="258"/>
        <end position="279"/>
    </location>
</feature>
<dbReference type="Proteomes" id="UP000233524">
    <property type="component" value="Unassembled WGS sequence"/>
</dbReference>
<gene>
    <name evidence="3" type="ORF">jhhlp_004762</name>
</gene>
<accession>A0A2N3N8D0</accession>
<name>A0A2N3N8D0_9PEZI</name>
<feature type="compositionally biased region" description="Basic and acidic residues" evidence="1">
    <location>
        <begin position="36"/>
        <end position="46"/>
    </location>
</feature>
<feature type="compositionally biased region" description="Basic and acidic residues" evidence="1">
    <location>
        <begin position="14"/>
        <end position="26"/>
    </location>
</feature>
<feature type="region of interest" description="Disordered" evidence="1">
    <location>
        <begin position="1"/>
        <end position="148"/>
    </location>
</feature>
<comment type="caution">
    <text evidence="3">The sequence shown here is derived from an EMBL/GenBank/DDBJ whole genome shotgun (WGS) entry which is preliminary data.</text>
</comment>
<sequence length="376" mass="40315">MLAYPNTAKVGPYRRREGVVIPDDYRRKRYPSRAKRYWDNILRRHEDEEDADDEHEDGDEHEDSEEHSGDEGDHEDEEEEEEEEESPLLTAEDEEEGDGEEEEGEEEEEEQEEGDEEGEENSTDSECDGEDAEDSSSSPESSDSEEETSTIIAAPIATNQPSLTLTAIAPSLVQPPTVTSTPVAAPAIISKTSVATALPTIPGDRPNNLGAILPSMVTFTNVGPPLADLFGVPTTAPAAAAPQGGADGATLSANTGQAVGLVAGVTGSFAVVFTGIWYFRKKRNAKAEAAEVEKSNIRADPTRPGSAAANVSGPLSLTSERIVGGDFPREMWTNSMRNPEDQIHVGRLADQMANGNDAQAYGGNARHYGNVAGYEP</sequence>